<feature type="compositionally biased region" description="Basic residues" evidence="1">
    <location>
        <begin position="201"/>
        <end position="237"/>
    </location>
</feature>
<feature type="compositionally biased region" description="Polar residues" evidence="1">
    <location>
        <begin position="1"/>
        <end position="13"/>
    </location>
</feature>
<evidence type="ECO:0000313" key="3">
    <source>
        <dbReference type="Proteomes" id="UP000218209"/>
    </source>
</evidence>
<sequence>MRVQRFNVNNAQQPPDRPANVNRIAEKQKREKTKSMRCCGRQRLDACTHKRVNVHPRCRHLSNPLPRAGHPARVARILAAGRRRGAAAAPTRRAGTCARGAARWHARRAADSDARSRWWRQRYHRWWAPPFWHPAAAVAADTLALHERRRRSQQGGRRGRGRHGRAEAQRRPHRHWQSVGDGRRQRRTPRGQPAAAEQPCRRGRRRLGRRRPHRRRQRQRRRWYGTRRAKHRYRRCQRGGPSAAAGGRRTLRRRGRCGRPTGEFLGKKGAPQRRVVETPALSEQVGRLRKHVCFGIGAHPSRPPPQLPHDLGVRRVSGGEARGEGHGPHKQLKPSPRAAVRRHVGTGGAADEAVLPRRRRRKQSRLVASDLHRPPRQARERHGQRGLTGGHQHTSRGELRARLVQLTQGGGDARGARTRRPQASDHKVVERPRRRARPVGGRQRVGGGDVHLLNGRRQKAAPAGAGPARAKSGTATRGRHSARGRDHHGRRRDGGRRDDRNRGSALRRRRRQRERRRPTKKHDDGTEDEARRHATAHRRAANAEDGAVPTRTTPVARQRGRTNPVRAPTKAWG</sequence>
<dbReference type="EMBL" id="KV918810">
    <property type="protein sequence ID" value="OSX78564.1"/>
    <property type="molecule type" value="Genomic_DNA"/>
</dbReference>
<keyword evidence="3" id="KW-1185">Reference proteome</keyword>
<feature type="compositionally biased region" description="Basic residues" evidence="1">
    <location>
        <begin position="148"/>
        <end position="163"/>
    </location>
</feature>
<feature type="compositionally biased region" description="Low complexity" evidence="1">
    <location>
        <begin position="238"/>
        <end position="248"/>
    </location>
</feature>
<dbReference type="AlphaFoldDB" id="A0A1X6PCJ9"/>
<feature type="compositionally biased region" description="Basic residues" evidence="1">
    <location>
        <begin position="505"/>
        <end position="520"/>
    </location>
</feature>
<accession>A0A1X6PCJ9</accession>
<name>A0A1X6PCJ9_PORUM</name>
<evidence type="ECO:0000313" key="2">
    <source>
        <dbReference type="EMBL" id="OSX78564.1"/>
    </source>
</evidence>
<feature type="compositionally biased region" description="Basic and acidic residues" evidence="1">
    <location>
        <begin position="521"/>
        <end position="532"/>
    </location>
</feature>
<feature type="compositionally biased region" description="Basic and acidic residues" evidence="1">
    <location>
        <begin position="370"/>
        <end position="383"/>
    </location>
</feature>
<protein>
    <submittedName>
        <fullName evidence="2">Uncharacterized protein</fullName>
    </submittedName>
</protein>
<feature type="compositionally biased region" description="Basic residues" evidence="1">
    <location>
        <begin position="477"/>
        <end position="494"/>
    </location>
</feature>
<feature type="region of interest" description="Disordered" evidence="1">
    <location>
        <begin position="148"/>
        <end position="273"/>
    </location>
</feature>
<feature type="region of interest" description="Disordered" evidence="1">
    <location>
        <begin position="316"/>
        <end position="573"/>
    </location>
</feature>
<feature type="compositionally biased region" description="Low complexity" evidence="1">
    <location>
        <begin position="460"/>
        <end position="471"/>
    </location>
</feature>
<feature type="compositionally biased region" description="Basic and acidic residues" evidence="1">
    <location>
        <begin position="422"/>
        <end position="431"/>
    </location>
</feature>
<proteinExistence type="predicted"/>
<gene>
    <name evidence="2" type="ORF">BU14_0106s0030</name>
</gene>
<dbReference type="Proteomes" id="UP000218209">
    <property type="component" value="Unassembled WGS sequence"/>
</dbReference>
<evidence type="ECO:0000256" key="1">
    <source>
        <dbReference type="SAM" id="MobiDB-lite"/>
    </source>
</evidence>
<feature type="region of interest" description="Disordered" evidence="1">
    <location>
        <begin position="1"/>
        <end position="37"/>
    </location>
</feature>
<organism evidence="2 3">
    <name type="scientific">Porphyra umbilicalis</name>
    <name type="common">Purple laver</name>
    <name type="synonym">Red alga</name>
    <dbReference type="NCBI Taxonomy" id="2786"/>
    <lineage>
        <taxon>Eukaryota</taxon>
        <taxon>Rhodophyta</taxon>
        <taxon>Bangiophyceae</taxon>
        <taxon>Bangiales</taxon>
        <taxon>Bangiaceae</taxon>
        <taxon>Porphyra</taxon>
    </lineage>
</organism>
<reference evidence="2 3" key="1">
    <citation type="submission" date="2017-03" db="EMBL/GenBank/DDBJ databases">
        <title>WGS assembly of Porphyra umbilicalis.</title>
        <authorList>
            <person name="Brawley S.H."/>
            <person name="Blouin N.A."/>
            <person name="Ficko-Blean E."/>
            <person name="Wheeler G.L."/>
            <person name="Lohr M."/>
            <person name="Goodson H.V."/>
            <person name="Jenkins J.W."/>
            <person name="Blaby-Haas C.E."/>
            <person name="Helliwell K.E."/>
            <person name="Chan C."/>
            <person name="Marriage T."/>
            <person name="Bhattacharya D."/>
            <person name="Klein A.S."/>
            <person name="Badis Y."/>
            <person name="Brodie J."/>
            <person name="Cao Y."/>
            <person name="Collen J."/>
            <person name="Dittami S.M."/>
            <person name="Gachon C.M."/>
            <person name="Green B.R."/>
            <person name="Karpowicz S."/>
            <person name="Kim J.W."/>
            <person name="Kudahl U."/>
            <person name="Lin S."/>
            <person name="Michel G."/>
            <person name="Mittag M."/>
            <person name="Olson B.J."/>
            <person name="Pangilinan J."/>
            <person name="Peng Y."/>
            <person name="Qiu H."/>
            <person name="Shu S."/>
            <person name="Singer J.T."/>
            <person name="Smith A.G."/>
            <person name="Sprecher B.N."/>
            <person name="Wagner V."/>
            <person name="Wang W."/>
            <person name="Wang Z.-Y."/>
            <person name="Yan J."/>
            <person name="Yarish C."/>
            <person name="Zoeuner-Riek S."/>
            <person name="Zhuang Y."/>
            <person name="Zou Y."/>
            <person name="Lindquist E.A."/>
            <person name="Grimwood J."/>
            <person name="Barry K."/>
            <person name="Rokhsar D.S."/>
            <person name="Schmutz J."/>
            <person name="Stiller J.W."/>
            <person name="Grossman A.R."/>
            <person name="Prochnik S.E."/>
        </authorList>
    </citation>
    <scope>NUCLEOTIDE SEQUENCE [LARGE SCALE GENOMIC DNA]</scope>
    <source>
        <strain evidence="2">4086291</strain>
    </source>
</reference>